<gene>
    <name evidence="1" type="ORF">BleG1_1535</name>
</gene>
<dbReference type="OrthoDB" id="95278at2"/>
<name>A0A060M0P8_9BACI</name>
<organism evidence="1 2">
    <name type="scientific">Shouchella lehensis G1</name>
    <dbReference type="NCBI Taxonomy" id="1246626"/>
    <lineage>
        <taxon>Bacteria</taxon>
        <taxon>Bacillati</taxon>
        <taxon>Bacillota</taxon>
        <taxon>Bacilli</taxon>
        <taxon>Bacillales</taxon>
        <taxon>Bacillaceae</taxon>
        <taxon>Shouchella</taxon>
    </lineage>
</organism>
<evidence type="ECO:0000313" key="1">
    <source>
        <dbReference type="EMBL" id="AIC94113.1"/>
    </source>
</evidence>
<protein>
    <recommendedName>
        <fullName evidence="3">DUF1694 domain-containing protein</fullName>
    </recommendedName>
</protein>
<dbReference type="InterPro" id="IPR012543">
    <property type="entry name" value="DUF1694"/>
</dbReference>
<keyword evidence="2" id="KW-1185">Reference proteome</keyword>
<reference evidence="1 2" key="1">
    <citation type="journal article" date="2014" name="Gene">
        <title>A comparative genomic analysis of the alkalitolerant soil bacterium Bacillus lehensis G1.</title>
        <authorList>
            <person name="Noor Y.M."/>
            <person name="Samsulrizal N.H."/>
            <person name="Jema'on N.A."/>
            <person name="Low K.O."/>
            <person name="Ramli A.N."/>
            <person name="Alias N.I."/>
            <person name="Damis S.I."/>
            <person name="Fuzi S.F."/>
            <person name="Isa M.N."/>
            <person name="Murad A.M."/>
            <person name="Raih M.F."/>
            <person name="Bakar F.D."/>
            <person name="Najimudin N."/>
            <person name="Mahadi N.M."/>
            <person name="Illias R.M."/>
        </authorList>
    </citation>
    <scope>NUCLEOTIDE SEQUENCE [LARGE SCALE GENOMIC DNA]</scope>
    <source>
        <strain evidence="1 2">G1</strain>
    </source>
</reference>
<accession>A0A060M0P8</accession>
<evidence type="ECO:0008006" key="3">
    <source>
        <dbReference type="Google" id="ProtNLM"/>
    </source>
</evidence>
<dbReference type="RefSeq" id="WP_038479039.1">
    <property type="nucleotide sequence ID" value="NZ_CP003923.1"/>
</dbReference>
<evidence type="ECO:0000313" key="2">
    <source>
        <dbReference type="Proteomes" id="UP000027142"/>
    </source>
</evidence>
<dbReference type="SUPFAM" id="SSF160515">
    <property type="entry name" value="YueI-like"/>
    <property type="match status" value="1"/>
</dbReference>
<sequence>MARDVNEVLEHAIRGGLETKPAERRIFLTTIAERLHLALTINQVRSNVIYSEVERALKAKPNIQMFINGQLAYSDYNEYVKLAMINNIPYTVVSATTDTPFGLVIANQNMPVETNHPYIEDDIHKQDIERY</sequence>
<dbReference type="AlphaFoldDB" id="A0A060M0P8"/>
<dbReference type="Gene3D" id="3.30.1330.30">
    <property type="match status" value="1"/>
</dbReference>
<dbReference type="KEGG" id="ble:BleG1_1535"/>
<dbReference type="PATRIC" id="fig|1246626.3.peg.1521"/>
<dbReference type="STRING" id="1246626.BleG1_1535"/>
<dbReference type="Proteomes" id="UP000027142">
    <property type="component" value="Chromosome"/>
</dbReference>
<dbReference type="InterPro" id="IPR029064">
    <property type="entry name" value="Ribosomal_eL30-like_sf"/>
</dbReference>
<dbReference type="eggNOG" id="COG5506">
    <property type="taxonomic scope" value="Bacteria"/>
</dbReference>
<dbReference type="EMBL" id="CP003923">
    <property type="protein sequence ID" value="AIC94113.1"/>
    <property type="molecule type" value="Genomic_DNA"/>
</dbReference>
<proteinExistence type="predicted"/>
<dbReference type="Pfam" id="PF07997">
    <property type="entry name" value="DUF1694"/>
    <property type="match status" value="1"/>
</dbReference>
<dbReference type="HOGENOM" id="CLU_111531_1_1_9"/>